<name>A0AAC8YEP2_9ACTN</name>
<dbReference type="Proteomes" id="UP000075221">
    <property type="component" value="Chromosome"/>
</dbReference>
<evidence type="ECO:0000313" key="2">
    <source>
        <dbReference type="EMBL" id="AOZ46880.1"/>
    </source>
</evidence>
<dbReference type="NCBIfam" id="TIGR02165">
    <property type="entry name" value="cas5_6_GSU0054"/>
    <property type="match status" value="1"/>
</dbReference>
<dbReference type="Proteomes" id="UP000178666">
    <property type="component" value="Chromosome"/>
</dbReference>
<dbReference type="EMBL" id="CP015970">
    <property type="protein sequence ID" value="AOZ46880.1"/>
    <property type="molecule type" value="Genomic_DNA"/>
</dbReference>
<dbReference type="InterPro" id="IPR019089">
    <property type="entry name" value="Cas_GSU0054"/>
</dbReference>
<sequence>MPPLTIRAHFPLGTFQGHAEDGSPSRLPDTARLYSALINAAGNGSQAEPRKGQLRISSESAAALSWMERHPPTELMVPEYVPAFSGVTSYRDEGTAEKPPSASPRIRKSARTINTATALAGPFGWFWEDAPPNVQETIGRLCEDVSCLGESDSPVVLTLEPIEATHKIVTEPSELHPRGILIRTPSPGRLDELERAWETDHPKKLPTKANDRPKVAERPAGSKIPMAALRTLQYERPTLPPPREPWPFAFLIPISRDSRAPQPNAAIDWCVATHRMLVARMGDAAPASITGNYPRDVLSPANRVAIQYIPRSYMPEQKLTGQAGDGFPNGALLVLLPAGLPPEDRIQIGNALNAPNLRVWIRAADGPTRTLELGESSLISLHDFWPEIRPGWRRTWRSARGLVPETRRQPDDPELGRWGFEQAALLSLYHVFRDHLPDLPRRDYWSMIRAVTDKKEGAAKVLSTHLIADSHVNRYAHKAPRSIGAVQPYDAEFDLGHLVGGRALIAVGQSRHLGGGLLVPVDTPEES</sequence>
<evidence type="ECO:0000313" key="3">
    <source>
        <dbReference type="Proteomes" id="UP000075221"/>
    </source>
</evidence>
<protein>
    <submittedName>
        <fullName evidence="2">Type I-U CRISPR-associated protein Cas5/Cas6</fullName>
    </submittedName>
</protein>
<gene>
    <name evidence="2" type="ORF">A8L58_09440</name>
    <name evidence="1" type="ORF">AXH35_07985</name>
</gene>
<reference evidence="2 4" key="1">
    <citation type="journal article" date="2016" name="Plant Dis.">
        <title>Improved production of propionic acid using genome shuffling.</title>
        <authorList>
            <person name="Luna-Flores C.H."/>
            <person name="Palfreyman R.W."/>
            <person name="Kromer J.O."/>
            <person name="Nielsen L.K."/>
            <person name="Marcellin E."/>
        </authorList>
    </citation>
    <scope>NUCLEOTIDE SEQUENCE [LARGE SCALE GENOMIC DNA]</scope>
    <source>
        <strain evidence="2 4">F3E8</strain>
    </source>
</reference>
<proteinExistence type="predicted"/>
<dbReference type="AlphaFoldDB" id="A0AAC8YEP2"/>
<accession>A0AAC8YEP2</accession>
<evidence type="ECO:0000313" key="4">
    <source>
        <dbReference type="Proteomes" id="UP000178666"/>
    </source>
</evidence>
<dbReference type="RefSeq" id="WP_062819508.1">
    <property type="nucleotide sequence ID" value="NZ_CP014352.1"/>
</dbReference>
<organism evidence="1 3">
    <name type="scientific">Acidipropionibacterium acidipropionici</name>
    <dbReference type="NCBI Taxonomy" id="1748"/>
    <lineage>
        <taxon>Bacteria</taxon>
        <taxon>Bacillati</taxon>
        <taxon>Actinomycetota</taxon>
        <taxon>Actinomycetes</taxon>
        <taxon>Propionibacteriales</taxon>
        <taxon>Propionibacteriaceae</taxon>
        <taxon>Acidipropionibacterium</taxon>
    </lineage>
</organism>
<dbReference type="EMBL" id="CP014352">
    <property type="protein sequence ID" value="AMS05406.1"/>
    <property type="molecule type" value="Genomic_DNA"/>
</dbReference>
<reference evidence="1 3" key="2">
    <citation type="submission" date="2016-02" db="EMBL/GenBank/DDBJ databases">
        <title>Complete Genome Sequence of Propionibacterium acidipropionici ATCC 55737.</title>
        <authorList>
            <person name="Luna Flores C.H."/>
            <person name="Nielsen L.K."/>
            <person name="Marcellin E."/>
        </authorList>
    </citation>
    <scope>NUCLEOTIDE SEQUENCE [LARGE SCALE GENOMIC DNA]</scope>
    <source>
        <strain evidence="1 3">ATCC 55737</strain>
    </source>
</reference>
<evidence type="ECO:0000313" key="1">
    <source>
        <dbReference type="EMBL" id="AMS05406.1"/>
    </source>
</evidence>
<keyword evidence="4" id="KW-1185">Reference proteome</keyword>